<sequence>MDSWTGNSYDCSGNDHFDEEGIESRSDVEEFTVAIVLRQDTANGVNQLVEHCG</sequence>
<name>A0A897P2B9_9EURY</name>
<dbReference type="GeneID" id="68859481"/>
<dbReference type="RefSeq" id="WP_229123030.1">
    <property type="nucleotide sequence ID" value="NZ_CP064792.1"/>
</dbReference>
<reference evidence="1 2" key="1">
    <citation type="submission" date="2020-11" db="EMBL/GenBank/DDBJ databases">
        <title>Carbohydrate-dependent, anaerobic sulfur respiration: A novel catabolism in halophilic archaea.</title>
        <authorList>
            <person name="Sorokin D.Y."/>
            <person name="Messina E."/>
            <person name="Smedile F."/>
            <person name="La Cono V."/>
            <person name="Hallsworth J.E."/>
            <person name="Yakimov M.M."/>
        </authorList>
    </citation>
    <scope>NUCLEOTIDE SEQUENCE [LARGE SCALE GENOMIC DNA]</scope>
    <source>
        <strain evidence="1 2">HSR-Est</strain>
        <plasmid evidence="1 2">pHSR-Est01</plasmid>
    </source>
</reference>
<evidence type="ECO:0000313" key="1">
    <source>
        <dbReference type="EMBL" id="QSG16366.1"/>
    </source>
</evidence>
<dbReference type="EMBL" id="CP064792">
    <property type="protein sequence ID" value="QSG16366.1"/>
    <property type="molecule type" value="Genomic_DNA"/>
</dbReference>
<evidence type="ECO:0000313" key="2">
    <source>
        <dbReference type="Proteomes" id="UP000663292"/>
    </source>
</evidence>
<dbReference type="Proteomes" id="UP000663292">
    <property type="component" value="Plasmid pHSR-Est01"/>
</dbReference>
<proteinExistence type="predicted"/>
<dbReference type="AlphaFoldDB" id="A0A897P2B9"/>
<geneLocation type="plasmid" evidence="1 2">
    <name>pHSR-Est01</name>
</geneLocation>
<keyword evidence="1" id="KW-0614">Plasmid</keyword>
<keyword evidence="2" id="KW-1185">Reference proteome</keyword>
<organism evidence="1 2">
    <name type="scientific">Halapricum desulfuricans</name>
    <dbReference type="NCBI Taxonomy" id="2841257"/>
    <lineage>
        <taxon>Archaea</taxon>
        <taxon>Methanobacteriati</taxon>
        <taxon>Methanobacteriota</taxon>
        <taxon>Stenosarchaea group</taxon>
        <taxon>Halobacteria</taxon>
        <taxon>Halobacteriales</taxon>
        <taxon>Haloarculaceae</taxon>
        <taxon>Halapricum</taxon>
    </lineage>
</organism>
<gene>
    <name evidence="1" type="ORF">HSEST_3102</name>
</gene>
<accession>A0A897P2B9</accession>
<protein>
    <submittedName>
        <fullName evidence="1">Uncharacterized protein</fullName>
    </submittedName>
</protein>